<organism evidence="1">
    <name type="scientific">Octopus bimaculoides</name>
    <name type="common">California two-spotted octopus</name>
    <dbReference type="NCBI Taxonomy" id="37653"/>
    <lineage>
        <taxon>Eukaryota</taxon>
        <taxon>Metazoa</taxon>
        <taxon>Spiralia</taxon>
        <taxon>Lophotrochozoa</taxon>
        <taxon>Mollusca</taxon>
        <taxon>Cephalopoda</taxon>
        <taxon>Coleoidea</taxon>
        <taxon>Octopodiformes</taxon>
        <taxon>Octopoda</taxon>
        <taxon>Incirrata</taxon>
        <taxon>Octopodidae</taxon>
        <taxon>Octopus</taxon>
    </lineage>
</organism>
<evidence type="ECO:0000313" key="1">
    <source>
        <dbReference type="EMBL" id="KOF83404.1"/>
    </source>
</evidence>
<proteinExistence type="predicted"/>
<protein>
    <submittedName>
        <fullName evidence="1">Uncharacterized protein</fullName>
    </submittedName>
</protein>
<accession>A0A0L8H2T5</accession>
<dbReference type="AlphaFoldDB" id="A0A0L8H2T5"/>
<dbReference type="EMBL" id="KQ419496">
    <property type="protein sequence ID" value="KOF83404.1"/>
    <property type="molecule type" value="Genomic_DNA"/>
</dbReference>
<reference evidence="1" key="1">
    <citation type="submission" date="2015-07" db="EMBL/GenBank/DDBJ databases">
        <title>MeaNS - Measles Nucleotide Surveillance Program.</title>
        <authorList>
            <person name="Tran T."/>
            <person name="Druce J."/>
        </authorList>
    </citation>
    <scope>NUCLEOTIDE SEQUENCE</scope>
    <source>
        <strain evidence="1">UCB-OBI-ISO-001</strain>
        <tissue evidence="1">Gonad</tissue>
    </source>
</reference>
<name>A0A0L8H2T5_OCTBM</name>
<sequence length="77" mass="9250">MRYSFKYKMFLKGTIFYNKIIYTFSHNNSNISILNHLFILNRSSFSTPLSLSHIRTYTTLGAKEFCLYFTTMKQKRM</sequence>
<gene>
    <name evidence="1" type="ORF">OCBIM_22023901mg</name>
</gene>